<feature type="compositionally biased region" description="Polar residues" evidence="1">
    <location>
        <begin position="147"/>
        <end position="156"/>
    </location>
</feature>
<feature type="region of interest" description="Disordered" evidence="1">
    <location>
        <begin position="117"/>
        <end position="174"/>
    </location>
</feature>
<evidence type="ECO:0000313" key="2">
    <source>
        <dbReference type="EMBL" id="PSR83350.1"/>
    </source>
</evidence>
<organism evidence="2 3">
    <name type="scientific">Coniella lustricola</name>
    <dbReference type="NCBI Taxonomy" id="2025994"/>
    <lineage>
        <taxon>Eukaryota</taxon>
        <taxon>Fungi</taxon>
        <taxon>Dikarya</taxon>
        <taxon>Ascomycota</taxon>
        <taxon>Pezizomycotina</taxon>
        <taxon>Sordariomycetes</taxon>
        <taxon>Sordariomycetidae</taxon>
        <taxon>Diaporthales</taxon>
        <taxon>Schizoparmaceae</taxon>
        <taxon>Coniella</taxon>
    </lineage>
</organism>
<gene>
    <name evidence="2" type="ORF">BD289DRAFT_286521</name>
</gene>
<accession>A0A2T3A5S1</accession>
<dbReference type="EMBL" id="KZ678461">
    <property type="protein sequence ID" value="PSR83350.1"/>
    <property type="molecule type" value="Genomic_DNA"/>
</dbReference>
<keyword evidence="3" id="KW-1185">Reference proteome</keyword>
<protein>
    <submittedName>
        <fullName evidence="2">Uncharacterized protein</fullName>
    </submittedName>
</protein>
<reference evidence="2 3" key="1">
    <citation type="journal article" date="2018" name="Mycol. Prog.">
        <title>Coniella lustricola, a new species from submerged detritus.</title>
        <authorList>
            <person name="Raudabaugh D.B."/>
            <person name="Iturriaga T."/>
            <person name="Carver A."/>
            <person name="Mondo S."/>
            <person name="Pangilinan J."/>
            <person name="Lipzen A."/>
            <person name="He G."/>
            <person name="Amirebrahimi M."/>
            <person name="Grigoriev I.V."/>
            <person name="Miller A.N."/>
        </authorList>
    </citation>
    <scope>NUCLEOTIDE SEQUENCE [LARGE SCALE GENOMIC DNA]</scope>
    <source>
        <strain evidence="2 3">B22-T-1</strain>
    </source>
</reference>
<dbReference type="Proteomes" id="UP000241462">
    <property type="component" value="Unassembled WGS sequence"/>
</dbReference>
<proteinExistence type="predicted"/>
<dbReference type="AlphaFoldDB" id="A0A2T3A5S1"/>
<name>A0A2T3A5S1_9PEZI</name>
<evidence type="ECO:0000256" key="1">
    <source>
        <dbReference type="SAM" id="MobiDB-lite"/>
    </source>
</evidence>
<evidence type="ECO:0000313" key="3">
    <source>
        <dbReference type="Proteomes" id="UP000241462"/>
    </source>
</evidence>
<sequence length="174" mass="18831">MSLLRGVGAVGECECECGSGCGRVFGMSLLCFGMTLSCTLEVCTVATEIVSVNFICLSIRYLVWNHMCTTFRLVRRQAEGFFSLLMLRSMSLSISSLQQQHPLTPQKAGKMTTLGIGSESKAKSEETEQMDDKVKKDGRAMGEKNTQDSLGMQSGITAYGARGTTGRKESNQGS</sequence>
<dbReference type="InParanoid" id="A0A2T3A5S1"/>
<feature type="compositionally biased region" description="Basic and acidic residues" evidence="1">
    <location>
        <begin position="120"/>
        <end position="146"/>
    </location>
</feature>